<dbReference type="InterPro" id="IPR021776">
    <property type="entry name" value="ActD"/>
</dbReference>
<evidence type="ECO:0008006" key="3">
    <source>
        <dbReference type="Google" id="ProtNLM"/>
    </source>
</evidence>
<feature type="transmembrane region" description="Helical" evidence="1">
    <location>
        <begin position="94"/>
        <end position="116"/>
    </location>
</feature>
<dbReference type="PANTHER" id="PTHR40394:SF2">
    <property type="entry name" value="QUINOL:CYTOCHROME C OXIDOREDUCTASE MEMBRANE PROTEIN"/>
    <property type="match status" value="1"/>
</dbReference>
<accession>A0A3B0ULM0</accession>
<keyword evidence="1" id="KW-0472">Membrane</keyword>
<proteinExistence type="predicted"/>
<feature type="transmembrane region" description="Helical" evidence="1">
    <location>
        <begin position="55"/>
        <end position="74"/>
    </location>
</feature>
<dbReference type="Pfam" id="PF11821">
    <property type="entry name" value="ActD"/>
    <property type="match status" value="1"/>
</dbReference>
<keyword evidence="1" id="KW-0812">Transmembrane</keyword>
<keyword evidence="1" id="KW-1133">Transmembrane helix</keyword>
<dbReference type="PANTHER" id="PTHR40394">
    <property type="entry name" value="LIPOPROTEIN-RELATED"/>
    <property type="match status" value="1"/>
</dbReference>
<organism evidence="2">
    <name type="scientific">hydrothermal vent metagenome</name>
    <dbReference type="NCBI Taxonomy" id="652676"/>
    <lineage>
        <taxon>unclassified sequences</taxon>
        <taxon>metagenomes</taxon>
        <taxon>ecological metagenomes</taxon>
    </lineage>
</organism>
<evidence type="ECO:0000313" key="2">
    <source>
        <dbReference type="EMBL" id="VAW29143.1"/>
    </source>
</evidence>
<name>A0A3B0ULM0_9ZZZZ</name>
<dbReference type="AlphaFoldDB" id="A0A3B0ULM0"/>
<gene>
    <name evidence="2" type="ORF">MNBD_BACTEROID07-1244</name>
</gene>
<evidence type="ECO:0000256" key="1">
    <source>
        <dbReference type="SAM" id="Phobius"/>
    </source>
</evidence>
<reference evidence="2" key="1">
    <citation type="submission" date="2018-06" db="EMBL/GenBank/DDBJ databases">
        <authorList>
            <person name="Zhirakovskaya E."/>
        </authorList>
    </citation>
    <scope>NUCLEOTIDE SEQUENCE</scope>
</reference>
<sequence length="173" mass="19499">MNNQGQILGVFDDPDVINTAVDELLRNNIAIKDVFSPFPLEHVWKKLKMKTRIPYATFLYGTIGAASTFAFLYWSSVINYPLTFGGKPHNSLSFVVIMFVLTILFGVIFTLATYLIREKLYPGKVVTLPDPRSMDDKFVIVIEKDSKMDEATVQKIDKLLKKSGAVEVNMSNV</sequence>
<dbReference type="EMBL" id="UOET01000328">
    <property type="protein sequence ID" value="VAW29143.1"/>
    <property type="molecule type" value="Genomic_DNA"/>
</dbReference>
<protein>
    <recommendedName>
        <fullName evidence="3">DUF3341 domain-containing protein</fullName>
    </recommendedName>
</protein>